<gene>
    <name evidence="2" type="ORF">GCM10010439_62100</name>
</gene>
<sequence>MTAPDSREVGMDVPPLDGLPPAADAAPLAVPDQHPPVSGPRPDVAPTEGDKDAKGDAEEEQDAPTGLPVGQLAAGGASVVTVAGTVLYQTTGALGLAAGGLVTAASGVAYLRRRRDNRDGGRRQEKTRTVKTTQTAHRTPAGSRGLLGGGRGGRSGGRTSSRTPGLLGRSGGGRQGGRALWPSRSANPSGSGSARSILGGRSATGSRRSSAPTSAGASARGRAARAGKPVASDGGGSALRLPTRKNTKTPAPAIPKSAAAAKGGRTSTKEAKVKDTPTAAKTADKKTGKDPVSTPVSAKKTPATPSSRFSRWASWWAEDQPGPVSSRTARLARRLDAAAYGKSGLWGRVLSWLFGWRHDADTDENGQDTPADEAAENTKQDGTEQQAAPDAPAAEQVPQQPTEAPNPQHSQRRTAHTHTTTRRFPMSGSPLVIASAEMAAAASSYAPEDMWVVARDLDTLGEMPVNVATAVRVYTTRMEGEYPLHESVTEMLRQLHDGLAILGALADEIAVQFRAVHADDIKRDEAPRTNENLWNV</sequence>
<evidence type="ECO:0000256" key="1">
    <source>
        <dbReference type="SAM" id="MobiDB-lite"/>
    </source>
</evidence>
<feature type="compositionally biased region" description="Low complexity" evidence="1">
    <location>
        <begin position="199"/>
        <end position="227"/>
    </location>
</feature>
<organism evidence="2 3">
    <name type="scientific">Actinocorallia aurantiaca</name>
    <dbReference type="NCBI Taxonomy" id="46204"/>
    <lineage>
        <taxon>Bacteria</taxon>
        <taxon>Bacillati</taxon>
        <taxon>Actinomycetota</taxon>
        <taxon>Actinomycetes</taxon>
        <taxon>Streptosporangiales</taxon>
        <taxon>Thermomonosporaceae</taxon>
        <taxon>Actinocorallia</taxon>
    </lineage>
</organism>
<feature type="compositionally biased region" description="Basic and acidic residues" evidence="1">
    <location>
        <begin position="1"/>
        <end position="10"/>
    </location>
</feature>
<proteinExistence type="predicted"/>
<feature type="compositionally biased region" description="Acidic residues" evidence="1">
    <location>
        <begin position="361"/>
        <end position="375"/>
    </location>
</feature>
<evidence type="ECO:0000313" key="2">
    <source>
        <dbReference type="EMBL" id="GAA2735978.1"/>
    </source>
</evidence>
<feature type="compositionally biased region" description="Low complexity" evidence="1">
    <location>
        <begin position="384"/>
        <end position="405"/>
    </location>
</feature>
<feature type="region of interest" description="Disordered" evidence="1">
    <location>
        <begin position="113"/>
        <end position="309"/>
    </location>
</feature>
<name>A0ABP6H2V4_9ACTN</name>
<protein>
    <submittedName>
        <fullName evidence="2">Uncharacterized protein</fullName>
    </submittedName>
</protein>
<feature type="compositionally biased region" description="Low complexity" evidence="1">
    <location>
        <begin position="248"/>
        <end position="262"/>
    </location>
</feature>
<feature type="region of interest" description="Disordered" evidence="1">
    <location>
        <begin position="1"/>
        <end position="70"/>
    </location>
</feature>
<dbReference type="RefSeq" id="WP_344455834.1">
    <property type="nucleotide sequence ID" value="NZ_BAAATZ010000030.1"/>
</dbReference>
<reference evidence="3" key="1">
    <citation type="journal article" date="2019" name="Int. J. Syst. Evol. Microbiol.">
        <title>The Global Catalogue of Microorganisms (GCM) 10K type strain sequencing project: providing services to taxonomists for standard genome sequencing and annotation.</title>
        <authorList>
            <consortium name="The Broad Institute Genomics Platform"/>
            <consortium name="The Broad Institute Genome Sequencing Center for Infectious Disease"/>
            <person name="Wu L."/>
            <person name="Ma J."/>
        </authorList>
    </citation>
    <scope>NUCLEOTIDE SEQUENCE [LARGE SCALE GENOMIC DNA]</scope>
    <source>
        <strain evidence="3">JCM 8201</strain>
    </source>
</reference>
<feature type="compositionally biased region" description="Gly residues" evidence="1">
    <location>
        <begin position="145"/>
        <end position="156"/>
    </location>
</feature>
<dbReference type="EMBL" id="BAAATZ010000030">
    <property type="protein sequence ID" value="GAA2735978.1"/>
    <property type="molecule type" value="Genomic_DNA"/>
</dbReference>
<feature type="compositionally biased region" description="Basic and acidic residues" evidence="1">
    <location>
        <begin position="116"/>
        <end position="128"/>
    </location>
</feature>
<feature type="region of interest" description="Disordered" evidence="1">
    <location>
        <begin position="361"/>
        <end position="426"/>
    </location>
</feature>
<feature type="compositionally biased region" description="Polar residues" evidence="1">
    <location>
        <begin position="184"/>
        <end position="194"/>
    </location>
</feature>
<dbReference type="Proteomes" id="UP001501842">
    <property type="component" value="Unassembled WGS sequence"/>
</dbReference>
<comment type="caution">
    <text evidence="2">The sequence shown here is derived from an EMBL/GenBank/DDBJ whole genome shotgun (WGS) entry which is preliminary data.</text>
</comment>
<keyword evidence="3" id="KW-1185">Reference proteome</keyword>
<feature type="compositionally biased region" description="Basic residues" evidence="1">
    <location>
        <begin position="410"/>
        <end position="421"/>
    </location>
</feature>
<evidence type="ECO:0000313" key="3">
    <source>
        <dbReference type="Proteomes" id="UP001501842"/>
    </source>
</evidence>
<feature type="compositionally biased region" description="Low complexity" evidence="1">
    <location>
        <begin position="12"/>
        <end position="32"/>
    </location>
</feature>
<accession>A0ABP6H2V4</accession>
<feature type="compositionally biased region" description="Low complexity" evidence="1">
    <location>
        <begin position="157"/>
        <end position="167"/>
    </location>
</feature>